<evidence type="ECO:0000256" key="3">
    <source>
        <dbReference type="ARBA" id="ARBA00022676"/>
    </source>
</evidence>
<comment type="similarity">
    <text evidence="2 8">Belongs to the glycosyltransferase 92 family.</text>
</comment>
<reference evidence="10" key="1">
    <citation type="journal article" date="2013" name="J. Plant Res.">
        <title>Effect of fungi and light on seed germination of three Opuntia species from semiarid lands of central Mexico.</title>
        <authorList>
            <person name="Delgado-Sanchez P."/>
            <person name="Jimenez-Bremont J.F."/>
            <person name="Guerrero-Gonzalez Mde L."/>
            <person name="Flores J."/>
        </authorList>
    </citation>
    <scope>NUCLEOTIDE SEQUENCE</scope>
    <source>
        <tissue evidence="10">Cladode</tissue>
    </source>
</reference>
<dbReference type="EC" id="2.4.1.-" evidence="8"/>
<name>A0A7C9D3J6_OPUST</name>
<feature type="transmembrane region" description="Helical" evidence="8">
    <location>
        <begin position="44"/>
        <end position="66"/>
    </location>
</feature>
<keyword evidence="6 8" id="KW-1133">Transmembrane helix</keyword>
<feature type="region of interest" description="Disordered" evidence="9">
    <location>
        <begin position="1"/>
        <end position="20"/>
    </location>
</feature>
<keyword evidence="3 8" id="KW-0328">Glycosyltransferase</keyword>
<dbReference type="EMBL" id="GISG01085161">
    <property type="protein sequence ID" value="MBA4633021.1"/>
    <property type="molecule type" value="Transcribed_RNA"/>
</dbReference>
<keyword evidence="5 8" id="KW-0812">Transmembrane</keyword>
<feature type="compositionally biased region" description="Basic and acidic residues" evidence="9">
    <location>
        <begin position="1"/>
        <end position="13"/>
    </location>
</feature>
<dbReference type="GO" id="GO:0005737">
    <property type="term" value="C:cytoplasm"/>
    <property type="evidence" value="ECO:0007669"/>
    <property type="project" value="TreeGrafter"/>
</dbReference>
<accession>A0A7C9D3J6</accession>
<evidence type="ECO:0000256" key="5">
    <source>
        <dbReference type="ARBA" id="ARBA00022692"/>
    </source>
</evidence>
<evidence type="ECO:0000313" key="10">
    <source>
        <dbReference type="EMBL" id="MBA4633021.1"/>
    </source>
</evidence>
<evidence type="ECO:0000256" key="9">
    <source>
        <dbReference type="SAM" id="MobiDB-lite"/>
    </source>
</evidence>
<reference evidence="10" key="2">
    <citation type="submission" date="2020-07" db="EMBL/GenBank/DDBJ databases">
        <authorList>
            <person name="Vera ALvarez R."/>
            <person name="Arias-Moreno D.M."/>
            <person name="Jimenez-Jacinto V."/>
            <person name="Jimenez-Bremont J.F."/>
            <person name="Swaminathan K."/>
            <person name="Moose S.P."/>
            <person name="Guerrero-Gonzalez M.L."/>
            <person name="Marino-Ramirez L."/>
            <person name="Landsman D."/>
            <person name="Rodriguez-Kessler M."/>
            <person name="Delgado-Sanchez P."/>
        </authorList>
    </citation>
    <scope>NUCLEOTIDE SEQUENCE</scope>
    <source>
        <tissue evidence="10">Cladode</tissue>
    </source>
</reference>
<protein>
    <recommendedName>
        <fullName evidence="8">Glycosyltransferase family 92 protein</fullName>
        <ecNumber evidence="8">2.4.1.-</ecNumber>
    </recommendedName>
</protein>
<keyword evidence="7 8" id="KW-0472">Membrane</keyword>
<sequence>MKDQRAEKEKERGAGGGIRGGSSKGEGRVLFGFIWRNCAAELKLFVVAALLLCCLATILQFLPATFSLSSCSLCSCLPSTAILLADNSPTMPPPSRPSPLQTDQLLENGTLKRSFNPVGTGAYSFIFMSAYRGGAATFSVIGLASKPLHVFGHPTYTCEYRTTTNTSTVPGIAILPDWGFGRVYTTVVITCTFPKDSAATDSAGGRLLVFATASGGFDTQLNVTDTIEVLVEPANSWNASQFTDPPKYDYLYCGSPLYGNLSPQRVREWMAYHVRLFGRRSHFVIYDAGGVHPDVMKVLKPWMELGYLSLHDIREQERFDGYYHNQFLVVNDCLHRYRFWTKWMFFFDVDEYIYVDPKSNDSLRSVISLYETFTQITISQMLMSSKLCRAEDAHGAPKKWGLEKLVFRDVTRVTRRNRKYAVQPRNTFAAGVHLSQNIVGSSTYTSGKLIRYFHYHETIALRREPCRQLVNGTSITVNGSPYVLDSTMQRVAPIIKEFELKTIGTQLQGTQQ</sequence>
<dbReference type="InterPro" id="IPR008166">
    <property type="entry name" value="Glyco_transf_92"/>
</dbReference>
<evidence type="ECO:0000256" key="8">
    <source>
        <dbReference type="RuleBase" id="RU366017"/>
    </source>
</evidence>
<evidence type="ECO:0000256" key="2">
    <source>
        <dbReference type="ARBA" id="ARBA00007647"/>
    </source>
</evidence>
<dbReference type="PANTHER" id="PTHR21461">
    <property type="entry name" value="GLYCOSYLTRANSFERASE FAMILY 92 PROTEIN"/>
    <property type="match status" value="1"/>
</dbReference>
<evidence type="ECO:0000256" key="6">
    <source>
        <dbReference type="ARBA" id="ARBA00022989"/>
    </source>
</evidence>
<organism evidence="10">
    <name type="scientific">Opuntia streptacantha</name>
    <name type="common">Prickly pear cactus</name>
    <name type="synonym">Opuntia cardona</name>
    <dbReference type="NCBI Taxonomy" id="393608"/>
    <lineage>
        <taxon>Eukaryota</taxon>
        <taxon>Viridiplantae</taxon>
        <taxon>Streptophyta</taxon>
        <taxon>Embryophyta</taxon>
        <taxon>Tracheophyta</taxon>
        <taxon>Spermatophyta</taxon>
        <taxon>Magnoliopsida</taxon>
        <taxon>eudicotyledons</taxon>
        <taxon>Gunneridae</taxon>
        <taxon>Pentapetalae</taxon>
        <taxon>Caryophyllales</taxon>
        <taxon>Cactineae</taxon>
        <taxon>Cactaceae</taxon>
        <taxon>Opuntioideae</taxon>
        <taxon>Opuntia</taxon>
    </lineage>
</organism>
<keyword evidence="4 8" id="KW-0808">Transferase</keyword>
<dbReference type="PANTHER" id="PTHR21461:SF12">
    <property type="entry name" value="GALACTAN BETA-1,4-GALACTOSYLTRANSFERASE GALS2"/>
    <property type="match status" value="1"/>
</dbReference>
<dbReference type="AlphaFoldDB" id="A0A7C9D3J6"/>
<dbReference type="Pfam" id="PF01697">
    <property type="entry name" value="Glyco_transf_92"/>
    <property type="match status" value="1"/>
</dbReference>
<evidence type="ECO:0000256" key="4">
    <source>
        <dbReference type="ARBA" id="ARBA00022679"/>
    </source>
</evidence>
<evidence type="ECO:0000256" key="1">
    <source>
        <dbReference type="ARBA" id="ARBA00004167"/>
    </source>
</evidence>
<evidence type="ECO:0000256" key="7">
    <source>
        <dbReference type="ARBA" id="ARBA00023136"/>
    </source>
</evidence>
<dbReference type="GO" id="GO:0016020">
    <property type="term" value="C:membrane"/>
    <property type="evidence" value="ECO:0007669"/>
    <property type="project" value="UniProtKB-SubCell"/>
</dbReference>
<dbReference type="GO" id="GO:0016757">
    <property type="term" value="F:glycosyltransferase activity"/>
    <property type="evidence" value="ECO:0007669"/>
    <property type="project" value="UniProtKB-UniRule"/>
</dbReference>
<proteinExistence type="inferred from homology"/>
<comment type="subcellular location">
    <subcellularLocation>
        <location evidence="1">Membrane</location>
        <topology evidence="1">Single-pass membrane protein</topology>
    </subcellularLocation>
</comment>